<gene>
    <name evidence="5" type="primary">repE_1</name>
    <name evidence="5" type="ORF">AMHIJAGA_00801</name>
</gene>
<dbReference type="InterPro" id="IPR010931">
    <property type="entry name" value="L_lactis_RepB_C"/>
</dbReference>
<dbReference type="AlphaFoldDB" id="A0A2X0R009"/>
<dbReference type="GO" id="GO:0006270">
    <property type="term" value="P:DNA replication initiation"/>
    <property type="evidence" value="ECO:0007669"/>
    <property type="project" value="InterPro"/>
</dbReference>
<evidence type="ECO:0000313" key="5">
    <source>
        <dbReference type="EMBL" id="SPS10868.1"/>
    </source>
</evidence>
<sequence length="388" mass="45776">MNIIPNNNDFNEKKVVCTLNDLEKRKVVEHNSLITSIAKMQKTALKMFELAVSCIDTENPPKDNIIYLSKKELFAFFDVSSASKHTRFKEAIELMQKQAFFQIKEVKDKGYEMTSIVPIPTVKWNSYNDDVMIQFNQFIMPYLIDLKAEFTQYKISELKELNSKYSIILYRWLSMNYNQYEHYNVKGGRRAEQVENYRKPSISVKELREITDTVNEYKEIYDFEKRVLKKSLAEINAHTSFNVNYEKIKKGRSIDSIVFHIEKKRMADDNSYKLGDKDYQDDKKQKSRNEADLLKQAMESKYTRLLSENFLIGMNDIMDTATMVGLQKNVYPLYDELKELRGLNGVKDHLSYVSSKREEYSKHNIAKYLKKAIEQYLPTVKRQDLENE</sequence>
<dbReference type="InterPro" id="IPR000525">
    <property type="entry name" value="Initiator_Rep_WH1"/>
</dbReference>
<reference evidence="5" key="2">
    <citation type="submission" date="2018-05" db="EMBL/GenBank/DDBJ databases">
        <authorList>
            <person name="Lanie J.A."/>
            <person name="Ng W.-L."/>
            <person name="Kazmierczak K.M."/>
            <person name="Andrzejewski T.M."/>
            <person name="Davidsen T.M."/>
            <person name="Wayne K.J."/>
            <person name="Tettelin H."/>
            <person name="Glass J.I."/>
            <person name="Rusch D."/>
            <person name="Podicherti R."/>
            <person name="Tsui H.-C.T."/>
            <person name="Winkler M.E."/>
        </authorList>
    </citation>
    <scope>NUCLEOTIDE SEQUENCE</scope>
    <source>
        <strain evidence="5">Lactococcus lactis</strain>
    </source>
</reference>
<comment type="similarity">
    <text evidence="1">Belongs to the initiator RepB protein family.</text>
</comment>
<protein>
    <submittedName>
        <fullName evidence="5">Replication initiation protein</fullName>
    </submittedName>
</protein>
<dbReference type="SUPFAM" id="SSF46785">
    <property type="entry name" value="Winged helix' DNA-binding domain"/>
    <property type="match status" value="2"/>
</dbReference>
<dbReference type="Gene3D" id="1.10.10.10">
    <property type="entry name" value="Winged helix-like DNA-binding domain superfamily/Winged helix DNA-binding domain"/>
    <property type="match status" value="2"/>
</dbReference>
<dbReference type="EMBL" id="OGTW02000019">
    <property type="protein sequence ID" value="SPS10868.1"/>
    <property type="molecule type" value="Genomic_DNA"/>
</dbReference>
<evidence type="ECO:0000313" key="4">
    <source>
        <dbReference type="EMBL" id="SPB24296.1"/>
    </source>
</evidence>
<dbReference type="Pfam" id="PF01051">
    <property type="entry name" value="Rep3_N"/>
    <property type="match status" value="1"/>
</dbReference>
<evidence type="ECO:0000256" key="1">
    <source>
        <dbReference type="ARBA" id="ARBA00038283"/>
    </source>
</evidence>
<evidence type="ECO:0000259" key="2">
    <source>
        <dbReference type="Pfam" id="PF01051"/>
    </source>
</evidence>
<reference evidence="4" key="1">
    <citation type="submission" date="2018-01" db="EMBL/GenBank/DDBJ databases">
        <authorList>
            <person name="Gaut B.S."/>
            <person name="Morton B.R."/>
            <person name="Clegg M.T."/>
            <person name="Duvall M.R."/>
        </authorList>
    </citation>
    <scope>NUCLEOTIDE SEQUENCE</scope>
    <source>
        <strain evidence="4">Lactococcus lactis</strain>
    </source>
</reference>
<dbReference type="Pfam" id="PF06430">
    <property type="entry name" value="L_lactis_RepB_C"/>
    <property type="match status" value="1"/>
</dbReference>
<feature type="domain" description="Lactococcus lactis RepB C-terminal" evidence="3">
    <location>
        <begin position="263"/>
        <end position="385"/>
    </location>
</feature>
<dbReference type="InterPro" id="IPR036390">
    <property type="entry name" value="WH_DNA-bd_sf"/>
</dbReference>
<dbReference type="GO" id="GO:0003887">
    <property type="term" value="F:DNA-directed DNA polymerase activity"/>
    <property type="evidence" value="ECO:0007669"/>
    <property type="project" value="InterPro"/>
</dbReference>
<accession>A0A2X0R009</accession>
<feature type="domain" description="Initiator Rep protein WH1" evidence="2">
    <location>
        <begin position="26"/>
        <end position="174"/>
    </location>
</feature>
<reference evidence="6" key="3">
    <citation type="submission" date="2018-05" db="EMBL/GenBank/DDBJ databases">
        <authorList>
            <person name="Duru I."/>
        </authorList>
    </citation>
    <scope>NUCLEOTIDE SEQUENCE [LARGE SCALE GENOMIC DNA]</scope>
</reference>
<proteinExistence type="inferred from homology"/>
<evidence type="ECO:0000259" key="3">
    <source>
        <dbReference type="Pfam" id="PF06430"/>
    </source>
</evidence>
<dbReference type="Pfam" id="PF21205">
    <property type="entry name" value="Rep3_C"/>
    <property type="match status" value="1"/>
</dbReference>
<dbReference type="Proteomes" id="UP000279235">
    <property type="component" value="Unassembled WGS sequence"/>
</dbReference>
<dbReference type="RefSeq" id="WP_032951512.1">
    <property type="nucleotide sequence ID" value="NZ_CP138313.1"/>
</dbReference>
<organism evidence="5 6">
    <name type="scientific">Lactococcus lactis</name>
    <dbReference type="NCBI Taxonomy" id="1358"/>
    <lineage>
        <taxon>Bacteria</taxon>
        <taxon>Bacillati</taxon>
        <taxon>Bacillota</taxon>
        <taxon>Bacilli</taxon>
        <taxon>Lactobacillales</taxon>
        <taxon>Streptococcaceae</taxon>
        <taxon>Lactococcus</taxon>
    </lineage>
</organism>
<dbReference type="EMBL" id="OGTW01000019">
    <property type="protein sequence ID" value="SPB24296.1"/>
    <property type="molecule type" value="Genomic_DNA"/>
</dbReference>
<dbReference type="InterPro" id="IPR036388">
    <property type="entry name" value="WH-like_DNA-bd_sf"/>
</dbReference>
<evidence type="ECO:0000313" key="6">
    <source>
        <dbReference type="Proteomes" id="UP000279235"/>
    </source>
</evidence>
<name>A0A2X0R009_9LACT</name>